<name>A0ACB7TC48_HYAAI</name>
<proteinExistence type="predicted"/>
<evidence type="ECO:0000313" key="1">
    <source>
        <dbReference type="EMBL" id="KAH6944638.1"/>
    </source>
</evidence>
<organism evidence="1 2">
    <name type="scientific">Hyalomma asiaticum</name>
    <name type="common">Tick</name>
    <dbReference type="NCBI Taxonomy" id="266040"/>
    <lineage>
        <taxon>Eukaryota</taxon>
        <taxon>Metazoa</taxon>
        <taxon>Ecdysozoa</taxon>
        <taxon>Arthropoda</taxon>
        <taxon>Chelicerata</taxon>
        <taxon>Arachnida</taxon>
        <taxon>Acari</taxon>
        <taxon>Parasitiformes</taxon>
        <taxon>Ixodida</taxon>
        <taxon>Ixodoidea</taxon>
        <taxon>Ixodidae</taxon>
        <taxon>Hyalomminae</taxon>
        <taxon>Hyalomma</taxon>
    </lineage>
</organism>
<gene>
    <name evidence="1" type="ORF">HPB50_004415</name>
</gene>
<protein>
    <submittedName>
        <fullName evidence="1">Uncharacterized protein</fullName>
    </submittedName>
</protein>
<dbReference type="EMBL" id="CM023481">
    <property type="protein sequence ID" value="KAH6944638.1"/>
    <property type="molecule type" value="Genomic_DNA"/>
</dbReference>
<keyword evidence="2" id="KW-1185">Reference proteome</keyword>
<evidence type="ECO:0000313" key="2">
    <source>
        <dbReference type="Proteomes" id="UP000821845"/>
    </source>
</evidence>
<comment type="caution">
    <text evidence="1">The sequence shown here is derived from an EMBL/GenBank/DDBJ whole genome shotgun (WGS) entry which is preliminary data.</text>
</comment>
<dbReference type="Proteomes" id="UP000821845">
    <property type="component" value="Chromosome 1"/>
</dbReference>
<accession>A0ACB7TC48</accession>
<reference evidence="1" key="1">
    <citation type="submission" date="2020-05" db="EMBL/GenBank/DDBJ databases">
        <title>Large-scale comparative analyses of tick genomes elucidate their genetic diversity and vector capacities.</title>
        <authorList>
            <person name="Jia N."/>
            <person name="Wang J."/>
            <person name="Shi W."/>
            <person name="Du L."/>
            <person name="Sun Y."/>
            <person name="Zhan W."/>
            <person name="Jiang J."/>
            <person name="Wang Q."/>
            <person name="Zhang B."/>
            <person name="Ji P."/>
            <person name="Sakyi L.B."/>
            <person name="Cui X."/>
            <person name="Yuan T."/>
            <person name="Jiang B."/>
            <person name="Yang W."/>
            <person name="Lam T.T.-Y."/>
            <person name="Chang Q."/>
            <person name="Ding S."/>
            <person name="Wang X."/>
            <person name="Zhu J."/>
            <person name="Ruan X."/>
            <person name="Zhao L."/>
            <person name="Wei J."/>
            <person name="Que T."/>
            <person name="Du C."/>
            <person name="Cheng J."/>
            <person name="Dai P."/>
            <person name="Han X."/>
            <person name="Huang E."/>
            <person name="Gao Y."/>
            <person name="Liu J."/>
            <person name="Shao H."/>
            <person name="Ye R."/>
            <person name="Li L."/>
            <person name="Wei W."/>
            <person name="Wang X."/>
            <person name="Wang C."/>
            <person name="Yang T."/>
            <person name="Huo Q."/>
            <person name="Li W."/>
            <person name="Guo W."/>
            <person name="Chen H."/>
            <person name="Zhou L."/>
            <person name="Ni X."/>
            <person name="Tian J."/>
            <person name="Zhou Y."/>
            <person name="Sheng Y."/>
            <person name="Liu T."/>
            <person name="Pan Y."/>
            <person name="Xia L."/>
            <person name="Li J."/>
            <person name="Zhao F."/>
            <person name="Cao W."/>
        </authorList>
    </citation>
    <scope>NUCLEOTIDE SEQUENCE</scope>
    <source>
        <strain evidence="1">Hyas-2018</strain>
    </source>
</reference>
<sequence length="173" mass="18492">MPGPARARLLPRASRSAPMRIGCTWRSRPAQHHLCRAEMLLNTAAVRQLSTQRSSASPATPPAQLGCGSQELAAHVRASNTAEYGSTRSAALDPASTPNTGTWDLGTSATLDLARLCGPPYLVTHQVPPGRTSSSSRSPGLHCAWPEFRERTSCHRALLSRFPVLGGSVRTFP</sequence>